<sequence length="794" mass="88139">MRLLALWLFVAVLMLCESLLLPAYTFAQTNSFTVRGTVRDARTGEAIAGAAVLAAGTTTGTTTDANGAFALYLPAGSKTLVISYLGYERAIVRISGGNTKLNVPLVRSSVQLSEVGVVGQKPVHDNIRSVQGGITSLDINTIKSVPAFLGEVDVVKSIKLLPGVSSVGEAATGFNVRGGSVDQNLVLLDGVPLFNSSHLFGFFSVFNPDAVADVTLYRGGVPAQYGGRLSSVLDVRMREGDREKFALSGGVGLVSARLAVEGPIIRDKTSFLVAGRSSYSDWLLRKMPDASIRNSHAAFYDASVKISHTFDERNRLAISGYRSFDEFGFSGDTLYNWSTNAATASYTHRFSPSLSMSLSGVYTDYTFKVKTEQRMNASEYSNGIELKSIQADFALATGKHAIHFGASALDYTFEQGKLRPTSVESGVLLVQLQPEQALESAVYWNDEVRFSPKFSLMYGLRYSFYANYGAGQVYRYQPGVPKQERTITDTLRYGRGEIIESYHGAEPRFSVNYTFSERSAIKLGYNRHRQYLHLISNTTTISPTDIWKSSNTHIKPLIGDQVSLGYFRNFRKNTIEASVEIYYKRMEHMLDYKNGANLYLNKTLEADLLAGKGRAYGVEASISKVSGRLTGWLNYTYARTEISIQGATEEETVNKGEYYPASYDKPHTLNLAGSYEMGKRWLLASTFTYSTGRPITAPLAHYVIGDFIVPHFGDRNQQRILDYHRLDLSLSLLPDKAKNRRWEGTWNLSLYNVYGRKNPYSVFFRQVYGSPPRAYRLAVVGVPLPSISYDFKFR</sequence>
<dbReference type="InterPro" id="IPR037066">
    <property type="entry name" value="Plug_dom_sf"/>
</dbReference>
<comment type="similarity">
    <text evidence="8">Belongs to the TonB-dependent receptor family.</text>
</comment>
<keyword evidence="2 8" id="KW-0813">Transport</keyword>
<dbReference type="EMBL" id="LVWA01000002">
    <property type="protein sequence ID" value="OKL41951.1"/>
    <property type="molecule type" value="Genomic_DNA"/>
</dbReference>
<accession>A0A1Q5PIB8</accession>
<dbReference type="SUPFAM" id="SSF56935">
    <property type="entry name" value="Porins"/>
    <property type="match status" value="1"/>
</dbReference>
<dbReference type="GO" id="GO:0044718">
    <property type="term" value="P:siderophore transmembrane transport"/>
    <property type="evidence" value="ECO:0007669"/>
    <property type="project" value="TreeGrafter"/>
</dbReference>
<evidence type="ECO:0000256" key="7">
    <source>
        <dbReference type="ARBA" id="ARBA00023237"/>
    </source>
</evidence>
<evidence type="ECO:0000256" key="8">
    <source>
        <dbReference type="PROSITE-ProRule" id="PRU01360"/>
    </source>
</evidence>
<proteinExistence type="inferred from homology"/>
<dbReference type="PANTHER" id="PTHR30069:SF29">
    <property type="entry name" value="HEMOGLOBIN AND HEMOGLOBIN-HAPTOGLOBIN-BINDING PROTEIN 1-RELATED"/>
    <property type="match status" value="1"/>
</dbReference>
<dbReference type="Gene3D" id="2.60.40.1120">
    <property type="entry name" value="Carboxypeptidase-like, regulatory domain"/>
    <property type="match status" value="1"/>
</dbReference>
<name>A0A1Q5PIB8_9BACT</name>
<protein>
    <recommendedName>
        <fullName evidence="9">TonB-dependent receptor plug domain-containing protein</fullName>
    </recommendedName>
</protein>
<evidence type="ECO:0000313" key="11">
    <source>
        <dbReference type="Proteomes" id="UP000186551"/>
    </source>
</evidence>
<dbReference type="InterPro" id="IPR012910">
    <property type="entry name" value="Plug_dom"/>
</dbReference>
<comment type="subcellular location">
    <subcellularLocation>
        <location evidence="1 8">Cell outer membrane</location>
        <topology evidence="1 8">Multi-pass membrane protein</topology>
    </subcellularLocation>
</comment>
<keyword evidence="7 8" id="KW-0998">Cell outer membrane</keyword>
<comment type="caution">
    <text evidence="10">The sequence shown here is derived from an EMBL/GenBank/DDBJ whole genome shotgun (WGS) entry which is preliminary data.</text>
</comment>
<evidence type="ECO:0000259" key="9">
    <source>
        <dbReference type="Pfam" id="PF07715"/>
    </source>
</evidence>
<dbReference type="PROSITE" id="PS52016">
    <property type="entry name" value="TONB_DEPENDENT_REC_3"/>
    <property type="match status" value="1"/>
</dbReference>
<evidence type="ECO:0000256" key="5">
    <source>
        <dbReference type="ARBA" id="ARBA00022729"/>
    </source>
</evidence>
<dbReference type="GO" id="GO:0015344">
    <property type="term" value="F:siderophore uptake transmembrane transporter activity"/>
    <property type="evidence" value="ECO:0007669"/>
    <property type="project" value="TreeGrafter"/>
</dbReference>
<gene>
    <name evidence="10" type="ORF">A3841_08060</name>
</gene>
<evidence type="ECO:0000256" key="1">
    <source>
        <dbReference type="ARBA" id="ARBA00004571"/>
    </source>
</evidence>
<dbReference type="Gene3D" id="2.40.170.20">
    <property type="entry name" value="TonB-dependent receptor, beta-barrel domain"/>
    <property type="match status" value="1"/>
</dbReference>
<dbReference type="Pfam" id="PF07715">
    <property type="entry name" value="Plug"/>
    <property type="match status" value="1"/>
</dbReference>
<evidence type="ECO:0000256" key="6">
    <source>
        <dbReference type="ARBA" id="ARBA00023136"/>
    </source>
</evidence>
<dbReference type="SUPFAM" id="SSF49464">
    <property type="entry name" value="Carboxypeptidase regulatory domain-like"/>
    <property type="match status" value="1"/>
</dbReference>
<dbReference type="PANTHER" id="PTHR30069">
    <property type="entry name" value="TONB-DEPENDENT OUTER MEMBRANE RECEPTOR"/>
    <property type="match status" value="1"/>
</dbReference>
<dbReference type="Gene3D" id="2.170.130.10">
    <property type="entry name" value="TonB-dependent receptor, plug domain"/>
    <property type="match status" value="1"/>
</dbReference>
<dbReference type="InterPro" id="IPR008969">
    <property type="entry name" value="CarboxyPept-like_regulatory"/>
</dbReference>
<keyword evidence="4 8" id="KW-0812">Transmembrane</keyword>
<organism evidence="10 11">
    <name type="scientific">Pontibacter flavimaris</name>
    <dbReference type="NCBI Taxonomy" id="1797110"/>
    <lineage>
        <taxon>Bacteria</taxon>
        <taxon>Pseudomonadati</taxon>
        <taxon>Bacteroidota</taxon>
        <taxon>Cytophagia</taxon>
        <taxon>Cytophagales</taxon>
        <taxon>Hymenobacteraceae</taxon>
        <taxon>Pontibacter</taxon>
    </lineage>
</organism>
<keyword evidence="5" id="KW-0732">Signal</keyword>
<evidence type="ECO:0000256" key="4">
    <source>
        <dbReference type="ARBA" id="ARBA00022692"/>
    </source>
</evidence>
<dbReference type="Pfam" id="PF13715">
    <property type="entry name" value="CarbopepD_reg_2"/>
    <property type="match status" value="1"/>
</dbReference>
<dbReference type="GO" id="GO:0009279">
    <property type="term" value="C:cell outer membrane"/>
    <property type="evidence" value="ECO:0007669"/>
    <property type="project" value="UniProtKB-SubCell"/>
</dbReference>
<feature type="domain" description="TonB-dependent receptor plug" evidence="9">
    <location>
        <begin position="152"/>
        <end position="228"/>
    </location>
</feature>
<keyword evidence="3 8" id="KW-1134">Transmembrane beta strand</keyword>
<dbReference type="OrthoDB" id="9758870at2"/>
<dbReference type="STRING" id="1797110.A3841_08060"/>
<evidence type="ECO:0000313" key="10">
    <source>
        <dbReference type="EMBL" id="OKL41951.1"/>
    </source>
</evidence>
<dbReference type="RefSeq" id="WP_073850396.1">
    <property type="nucleotide sequence ID" value="NZ_LVWA01000002.1"/>
</dbReference>
<reference evidence="10 11" key="1">
    <citation type="submission" date="2016-03" db="EMBL/GenBank/DDBJ databases">
        <title>Genome sequence of Pontibacter sp. nov., of the family cytophagaceae, isolated from marine sediment of the Yellow Sea, China.</title>
        <authorList>
            <person name="Zhang G."/>
            <person name="Zhang R."/>
        </authorList>
    </citation>
    <scope>NUCLEOTIDE SEQUENCE [LARGE SCALE GENOMIC DNA]</scope>
    <source>
        <strain evidence="10 11">S10-8</strain>
    </source>
</reference>
<dbReference type="AlphaFoldDB" id="A0A1Q5PIB8"/>
<evidence type="ECO:0000256" key="3">
    <source>
        <dbReference type="ARBA" id="ARBA00022452"/>
    </source>
</evidence>
<dbReference type="InterPro" id="IPR039426">
    <property type="entry name" value="TonB-dep_rcpt-like"/>
</dbReference>
<keyword evidence="6 8" id="KW-0472">Membrane</keyword>
<dbReference type="Proteomes" id="UP000186551">
    <property type="component" value="Unassembled WGS sequence"/>
</dbReference>
<dbReference type="InterPro" id="IPR036942">
    <property type="entry name" value="Beta-barrel_TonB_sf"/>
</dbReference>
<evidence type="ECO:0000256" key="2">
    <source>
        <dbReference type="ARBA" id="ARBA00022448"/>
    </source>
</evidence>
<keyword evidence="11" id="KW-1185">Reference proteome</keyword>